<dbReference type="Proteomes" id="UP000282454">
    <property type="component" value="Unassembled WGS sequence"/>
</dbReference>
<dbReference type="AlphaFoldDB" id="A0A421B3M1"/>
<evidence type="ECO:0000256" key="3">
    <source>
        <dbReference type="ARBA" id="ARBA00022801"/>
    </source>
</evidence>
<evidence type="ECO:0000256" key="4">
    <source>
        <dbReference type="ARBA" id="ARBA00022833"/>
    </source>
</evidence>
<comment type="caution">
    <text evidence="8">The sequence shown here is derived from an EMBL/GenBank/DDBJ whole genome shotgun (WGS) entry which is preliminary data.</text>
</comment>
<dbReference type="GO" id="GO:0046872">
    <property type="term" value="F:metal ion binding"/>
    <property type="evidence" value="ECO:0007669"/>
    <property type="project" value="UniProtKB-KW"/>
</dbReference>
<evidence type="ECO:0000256" key="5">
    <source>
        <dbReference type="ARBA" id="ARBA00023049"/>
    </source>
</evidence>
<keyword evidence="9" id="KW-1185">Reference proteome</keyword>
<evidence type="ECO:0000313" key="8">
    <source>
        <dbReference type="EMBL" id="RLK58925.1"/>
    </source>
</evidence>
<evidence type="ECO:0000259" key="7">
    <source>
        <dbReference type="Pfam" id="PF01435"/>
    </source>
</evidence>
<evidence type="ECO:0000313" key="9">
    <source>
        <dbReference type="Proteomes" id="UP000282454"/>
    </source>
</evidence>
<keyword evidence="5 6" id="KW-0482">Metalloprotease</keyword>
<organism evidence="8 9">
    <name type="scientific">Actinokineospora cianjurensis</name>
    <dbReference type="NCBI Taxonomy" id="585224"/>
    <lineage>
        <taxon>Bacteria</taxon>
        <taxon>Bacillati</taxon>
        <taxon>Actinomycetota</taxon>
        <taxon>Actinomycetes</taxon>
        <taxon>Pseudonocardiales</taxon>
        <taxon>Pseudonocardiaceae</taxon>
        <taxon>Actinokineospora</taxon>
    </lineage>
</organism>
<comment type="cofactor">
    <cofactor evidence="6">
        <name>Zn(2+)</name>
        <dbReference type="ChEBI" id="CHEBI:29105"/>
    </cofactor>
    <text evidence="6">Binds 1 zinc ion per subunit.</text>
</comment>
<evidence type="ECO:0000256" key="1">
    <source>
        <dbReference type="ARBA" id="ARBA00022670"/>
    </source>
</evidence>
<sequence>MPRPGVGTGERSVGDMFLFTRAAVAVVLGLVVLRRRMSVGAPLLAAMSERQLAAILAHELGHYANRCTSWCCWRSSTPGTAAGRSTGPSCPARTPASSTCPSVGPLWREALRKLFSRKKSVPDLVPDEEVSDNRIPDHPGVLAAYRTALGGDWEPAAEVVASTWGDWEARADVVFELADAAAQDDGWLTAWRAARPDDPGHAAVLAQSFVLRAWEIRGARKADETTPDQVEGFQRLLTEGRAAALVAAEAAPEDPTPWWTQVMLARGLPVPHAEFEAVWAELVARDPLHRYGHIQALQYWCAKWHGSDDLMTDFATRAAAKSPRLALIALLGAFEHTDDRWRAPDVVAALDALIARLATETAETNFTRKERGWAIHALMANNRPADALTQFRALGSRADNEPWSLTGQARRVFLHTREQARTEAAR</sequence>
<evidence type="ECO:0000256" key="2">
    <source>
        <dbReference type="ARBA" id="ARBA00022723"/>
    </source>
</evidence>
<keyword evidence="3 6" id="KW-0378">Hydrolase</keyword>
<reference evidence="8 9" key="1">
    <citation type="submission" date="2018-10" db="EMBL/GenBank/DDBJ databases">
        <title>Genomic Encyclopedia of Archaeal and Bacterial Type Strains, Phase II (KMG-II): from individual species to whole genera.</title>
        <authorList>
            <person name="Goeker M."/>
        </authorList>
    </citation>
    <scope>NUCLEOTIDE SEQUENCE [LARGE SCALE GENOMIC DNA]</scope>
    <source>
        <strain evidence="8 9">DSM 45657</strain>
    </source>
</reference>
<dbReference type="EMBL" id="RCDD01000002">
    <property type="protein sequence ID" value="RLK58925.1"/>
    <property type="molecule type" value="Genomic_DNA"/>
</dbReference>
<dbReference type="InterPro" id="IPR001915">
    <property type="entry name" value="Peptidase_M48"/>
</dbReference>
<proteinExistence type="inferred from homology"/>
<protein>
    <submittedName>
        <fullName evidence="8">Peptidase M48-like protein</fullName>
    </submittedName>
</protein>
<feature type="domain" description="Peptidase M48" evidence="7">
    <location>
        <begin position="27"/>
        <end position="66"/>
    </location>
</feature>
<dbReference type="GO" id="GO:0006508">
    <property type="term" value="P:proteolysis"/>
    <property type="evidence" value="ECO:0007669"/>
    <property type="project" value="UniProtKB-KW"/>
</dbReference>
<keyword evidence="4 6" id="KW-0862">Zinc</keyword>
<comment type="similarity">
    <text evidence="6">Belongs to the peptidase M48 family.</text>
</comment>
<dbReference type="Pfam" id="PF01435">
    <property type="entry name" value="Peptidase_M48"/>
    <property type="match status" value="1"/>
</dbReference>
<accession>A0A421B3M1</accession>
<name>A0A421B3M1_9PSEU</name>
<dbReference type="GO" id="GO:0004222">
    <property type="term" value="F:metalloendopeptidase activity"/>
    <property type="evidence" value="ECO:0007669"/>
    <property type="project" value="InterPro"/>
</dbReference>
<keyword evidence="1 6" id="KW-0645">Protease</keyword>
<gene>
    <name evidence="8" type="ORF">CLV68_3406</name>
</gene>
<keyword evidence="2" id="KW-0479">Metal-binding</keyword>
<dbReference type="Gene3D" id="3.30.2010.10">
    <property type="entry name" value="Metalloproteases ('zincins'), catalytic domain"/>
    <property type="match status" value="1"/>
</dbReference>
<evidence type="ECO:0000256" key="6">
    <source>
        <dbReference type="RuleBase" id="RU003983"/>
    </source>
</evidence>